<feature type="transmembrane region" description="Helical" evidence="1">
    <location>
        <begin position="20"/>
        <end position="39"/>
    </location>
</feature>
<keyword evidence="1" id="KW-0812">Transmembrane</keyword>
<dbReference type="GO" id="GO:0000271">
    <property type="term" value="P:polysaccharide biosynthetic process"/>
    <property type="evidence" value="ECO:0007669"/>
    <property type="project" value="TreeGrafter"/>
</dbReference>
<reference evidence="3 4" key="1">
    <citation type="submission" date="2019-03" db="EMBL/GenBank/DDBJ databases">
        <title>Genomic analyses of the natural microbiome of Caenorhabditis elegans.</title>
        <authorList>
            <person name="Samuel B."/>
        </authorList>
    </citation>
    <scope>NUCLEOTIDE SEQUENCE [LARGE SCALE GENOMIC DNA]</scope>
    <source>
        <strain evidence="3 4">BIGb0156</strain>
    </source>
</reference>
<dbReference type="PANTHER" id="PTHR23028">
    <property type="entry name" value="ACETYLTRANSFERASE"/>
    <property type="match status" value="1"/>
</dbReference>
<dbReference type="Proteomes" id="UP000295530">
    <property type="component" value="Unassembled WGS sequence"/>
</dbReference>
<dbReference type="OrthoDB" id="9767863at2"/>
<dbReference type="PANTHER" id="PTHR23028:SF131">
    <property type="entry name" value="BLR2367 PROTEIN"/>
    <property type="match status" value="1"/>
</dbReference>
<sequence>MKAVNYQRLTGNQSVSFDSLRGVSALLVVASHCVQFFFLPTNPEYHKYVAMVSQSSVMLFFVMSGFLITKSITGNISKNGNLDLNDFFVKRFARIYPPLIASFVLVAVIVIFLHISGMPMSDLKGIPKQYSFSDFALSYLPSFMFLNGFLGNFKDIIHGNIGATFINLGVYPSSNAPLWSLSIEVWYYVVAGLAFSGKAKNVILSIAVAYIGYRLNGPFFMFSIVWIAGSICCLMHDGVLKINTITRLLLTLLSCIYLFNCTYYLLTEYSSQNLNKFNVASGLFFAVMIWNLFIVKNIRLRILPSSAKYSYTLYITHFPVVMCIYTISLAFKIDTLYAVVISFISSVLLASWLARYVENVEFFISRLRVLINAYKSKRA</sequence>
<dbReference type="EMBL" id="SNVX01000002">
    <property type="protein sequence ID" value="TDN60756.1"/>
    <property type="molecule type" value="Genomic_DNA"/>
</dbReference>
<feature type="transmembrane region" description="Helical" evidence="1">
    <location>
        <begin position="278"/>
        <end position="299"/>
    </location>
</feature>
<feature type="transmembrane region" description="Helical" evidence="1">
    <location>
        <begin position="219"/>
        <end position="236"/>
    </location>
</feature>
<dbReference type="RefSeq" id="WP_133460518.1">
    <property type="nucleotide sequence ID" value="NZ_SNVX01000002.1"/>
</dbReference>
<feature type="transmembrane region" description="Helical" evidence="1">
    <location>
        <begin position="311"/>
        <end position="331"/>
    </location>
</feature>
<comment type="caution">
    <text evidence="3">The sequence shown here is derived from an EMBL/GenBank/DDBJ whole genome shotgun (WGS) entry which is preliminary data.</text>
</comment>
<accession>A0A4V3BQ25</accession>
<keyword evidence="1" id="KW-1133">Transmembrane helix</keyword>
<evidence type="ECO:0000313" key="4">
    <source>
        <dbReference type="Proteomes" id="UP000295530"/>
    </source>
</evidence>
<dbReference type="InterPro" id="IPR002656">
    <property type="entry name" value="Acyl_transf_3_dom"/>
</dbReference>
<dbReference type="InterPro" id="IPR050879">
    <property type="entry name" value="Acyltransferase_3"/>
</dbReference>
<protein>
    <submittedName>
        <fullName evidence="3">Peptidoglycan/LPS O-acetylase OafA/YrhL</fullName>
    </submittedName>
</protein>
<evidence type="ECO:0000256" key="1">
    <source>
        <dbReference type="SAM" id="Phobius"/>
    </source>
</evidence>
<keyword evidence="1" id="KW-0472">Membrane</keyword>
<feature type="transmembrane region" description="Helical" evidence="1">
    <location>
        <begin position="248"/>
        <end position="266"/>
    </location>
</feature>
<name>A0A4V3BQ25_SCAGO</name>
<organism evidence="3 4">
    <name type="scientific">Scandinavium goeteborgense</name>
    <dbReference type="NCBI Taxonomy" id="1851514"/>
    <lineage>
        <taxon>Bacteria</taxon>
        <taxon>Pseudomonadati</taxon>
        <taxon>Pseudomonadota</taxon>
        <taxon>Gammaproteobacteria</taxon>
        <taxon>Enterobacterales</taxon>
        <taxon>Enterobacteriaceae</taxon>
        <taxon>Scandinavium</taxon>
    </lineage>
</organism>
<feature type="transmembrane region" description="Helical" evidence="1">
    <location>
        <begin position="45"/>
        <end position="68"/>
    </location>
</feature>
<keyword evidence="4" id="KW-1185">Reference proteome</keyword>
<feature type="transmembrane region" description="Helical" evidence="1">
    <location>
        <begin position="95"/>
        <end position="115"/>
    </location>
</feature>
<feature type="transmembrane region" description="Helical" evidence="1">
    <location>
        <begin position="135"/>
        <end position="153"/>
    </location>
</feature>
<dbReference type="Pfam" id="PF01757">
    <property type="entry name" value="Acyl_transf_3"/>
    <property type="match status" value="1"/>
</dbReference>
<proteinExistence type="predicted"/>
<gene>
    <name evidence="3" type="ORF">EC847_102342</name>
</gene>
<evidence type="ECO:0000259" key="2">
    <source>
        <dbReference type="Pfam" id="PF01757"/>
    </source>
</evidence>
<evidence type="ECO:0000313" key="3">
    <source>
        <dbReference type="EMBL" id="TDN60756.1"/>
    </source>
</evidence>
<dbReference type="AlphaFoldDB" id="A0A4V3BQ25"/>
<dbReference type="GO" id="GO:0016020">
    <property type="term" value="C:membrane"/>
    <property type="evidence" value="ECO:0007669"/>
    <property type="project" value="TreeGrafter"/>
</dbReference>
<feature type="transmembrane region" description="Helical" evidence="1">
    <location>
        <begin position="337"/>
        <end position="357"/>
    </location>
</feature>
<dbReference type="GO" id="GO:0016747">
    <property type="term" value="F:acyltransferase activity, transferring groups other than amino-acyl groups"/>
    <property type="evidence" value="ECO:0007669"/>
    <property type="project" value="InterPro"/>
</dbReference>
<feature type="domain" description="Acyltransferase 3" evidence="2">
    <location>
        <begin position="16"/>
        <end position="354"/>
    </location>
</feature>